<dbReference type="AlphaFoldDB" id="A0A544T654"/>
<accession>A0A544T654</accession>
<gene>
    <name evidence="3" type="ORF">FG383_12835</name>
</gene>
<comment type="caution">
    <text evidence="3">The sequence shown here is derived from an EMBL/GenBank/DDBJ whole genome shotgun (WGS) entry which is preliminary data.</text>
</comment>
<sequence length="131" mass="15500">MVELYRREKMTTDELNAKHEIQFNNKTGMTIDEWLLNKYKTITPFELMKAYEVVAKDEETLVKDLHDLGLHNEVINALLEYVFVCNGKGFVESFVMKIGMNWVENDILTIKKAIEFMKDQDRKKFNESSER</sequence>
<evidence type="ECO:0000259" key="2">
    <source>
        <dbReference type="Pfam" id="PF07261"/>
    </source>
</evidence>
<dbReference type="EMBL" id="VDGG01000025">
    <property type="protein sequence ID" value="TQR12942.1"/>
    <property type="molecule type" value="Genomic_DNA"/>
</dbReference>
<dbReference type="Pfam" id="PF07261">
    <property type="entry name" value="DnaB_2"/>
    <property type="match status" value="1"/>
</dbReference>
<evidence type="ECO:0000313" key="3">
    <source>
        <dbReference type="EMBL" id="TQR12942.1"/>
    </source>
</evidence>
<evidence type="ECO:0000256" key="1">
    <source>
        <dbReference type="ARBA" id="ARBA00093462"/>
    </source>
</evidence>
<keyword evidence="4" id="KW-1185">Reference proteome</keyword>
<dbReference type="Proteomes" id="UP000318937">
    <property type="component" value="Unassembled WGS sequence"/>
</dbReference>
<protein>
    <recommendedName>
        <fullName evidence="2">DnaB/C C-terminal domain-containing protein</fullName>
    </recommendedName>
</protein>
<dbReference type="InterPro" id="IPR006343">
    <property type="entry name" value="DnaB/C_C"/>
</dbReference>
<dbReference type="OrthoDB" id="2863578at2"/>
<comment type="similarity">
    <text evidence="1">Belongs to the DnaB/DnaD family.</text>
</comment>
<name>A0A544T654_9BACI</name>
<reference evidence="3 4" key="1">
    <citation type="submission" date="2019-05" db="EMBL/GenBank/DDBJ databases">
        <title>Psychrobacillus vulpis sp. nov., a new species isolated from feces of a red fox that inhabits in The Tablas de Daimiel Natural Park, Albacete, Spain.</title>
        <authorList>
            <person name="Rodriguez M."/>
            <person name="Reina J.C."/>
            <person name="Bejar V."/>
            <person name="Llamas I."/>
        </authorList>
    </citation>
    <scope>NUCLEOTIDE SEQUENCE [LARGE SCALE GENOMIC DNA]</scope>
    <source>
        <strain evidence="3 4">NHI-2</strain>
    </source>
</reference>
<organism evidence="3 4">
    <name type="scientific">Psychrobacillus soli</name>
    <dbReference type="NCBI Taxonomy" id="1543965"/>
    <lineage>
        <taxon>Bacteria</taxon>
        <taxon>Bacillati</taxon>
        <taxon>Bacillota</taxon>
        <taxon>Bacilli</taxon>
        <taxon>Bacillales</taxon>
        <taxon>Bacillaceae</taxon>
        <taxon>Psychrobacillus</taxon>
    </lineage>
</organism>
<evidence type="ECO:0000313" key="4">
    <source>
        <dbReference type="Proteomes" id="UP000318937"/>
    </source>
</evidence>
<feature type="domain" description="DnaB/C C-terminal" evidence="2">
    <location>
        <begin position="56"/>
        <end position="115"/>
    </location>
</feature>
<proteinExistence type="inferred from homology"/>